<dbReference type="NCBIfam" id="NF005669">
    <property type="entry name" value="PRK07451.1"/>
    <property type="match status" value="1"/>
</dbReference>
<dbReference type="CDD" id="cd11567">
    <property type="entry name" value="YciH_like"/>
    <property type="match status" value="1"/>
</dbReference>
<dbReference type="InterPro" id="IPR036877">
    <property type="entry name" value="SUI1_dom_sf"/>
</dbReference>
<comment type="similarity">
    <text evidence="1">Belongs to the SUI1 family.</text>
</comment>
<evidence type="ECO:0000256" key="1">
    <source>
        <dbReference type="ARBA" id="ARBA00005422"/>
    </source>
</evidence>
<keyword evidence="7" id="KW-1185">Reference proteome</keyword>
<feature type="domain" description="SUI1" evidence="5">
    <location>
        <begin position="50"/>
        <end position="110"/>
    </location>
</feature>
<dbReference type="PROSITE" id="PS50296">
    <property type="entry name" value="SUI1"/>
    <property type="match status" value="1"/>
</dbReference>
<keyword evidence="2" id="KW-0810">Translation regulation</keyword>
<protein>
    <submittedName>
        <fullName evidence="6">Translation initiation factor</fullName>
    </submittedName>
</protein>
<dbReference type="RefSeq" id="WP_207088269.1">
    <property type="nucleotide sequence ID" value="NZ_JAFLQW010000312.1"/>
</dbReference>
<dbReference type="InterPro" id="IPR001950">
    <property type="entry name" value="SUI1"/>
</dbReference>
<keyword evidence="6" id="KW-0396">Initiation factor</keyword>
<name>A0ABS3FRL7_9CYAN</name>
<keyword evidence="3" id="KW-0648">Protein biosynthesis</keyword>
<evidence type="ECO:0000256" key="3">
    <source>
        <dbReference type="ARBA" id="ARBA00022917"/>
    </source>
</evidence>
<comment type="caution">
    <text evidence="6">The sequence shown here is derived from an EMBL/GenBank/DDBJ whole genome shotgun (WGS) entry which is preliminary data.</text>
</comment>
<dbReference type="PANTHER" id="PTHR12789:SF0">
    <property type="entry name" value="DENSITY-REGULATED PROTEIN"/>
    <property type="match status" value="1"/>
</dbReference>
<organism evidence="6 7">
    <name type="scientific">Phormidium pseudopriestleyi FRX01</name>
    <dbReference type="NCBI Taxonomy" id="1759528"/>
    <lineage>
        <taxon>Bacteria</taxon>
        <taxon>Bacillati</taxon>
        <taxon>Cyanobacteriota</taxon>
        <taxon>Cyanophyceae</taxon>
        <taxon>Oscillatoriophycideae</taxon>
        <taxon>Oscillatoriales</taxon>
        <taxon>Oscillatoriaceae</taxon>
        <taxon>Phormidium</taxon>
    </lineage>
</organism>
<dbReference type="SUPFAM" id="SSF55159">
    <property type="entry name" value="eIF1-like"/>
    <property type="match status" value="1"/>
</dbReference>
<gene>
    <name evidence="6" type="ORF">J0895_11705</name>
</gene>
<evidence type="ECO:0000256" key="2">
    <source>
        <dbReference type="ARBA" id="ARBA00022845"/>
    </source>
</evidence>
<dbReference type="InterPro" id="IPR050318">
    <property type="entry name" value="DENR/SUI1_TIF"/>
</dbReference>
<proteinExistence type="inferred from homology"/>
<accession>A0ABS3FRL7</accession>
<evidence type="ECO:0000313" key="6">
    <source>
        <dbReference type="EMBL" id="MBO0349762.1"/>
    </source>
</evidence>
<dbReference type="PANTHER" id="PTHR12789">
    <property type="entry name" value="DENSITY-REGULATED PROTEIN HOMOLOG"/>
    <property type="match status" value="1"/>
</dbReference>
<dbReference type="Proteomes" id="UP000664844">
    <property type="component" value="Unassembled WGS sequence"/>
</dbReference>
<evidence type="ECO:0000256" key="4">
    <source>
        <dbReference type="SAM" id="MobiDB-lite"/>
    </source>
</evidence>
<feature type="compositionally biased region" description="Polar residues" evidence="4">
    <location>
        <begin position="20"/>
        <end position="32"/>
    </location>
</feature>
<dbReference type="Gene3D" id="3.30.780.10">
    <property type="entry name" value="SUI1-like domain"/>
    <property type="match status" value="1"/>
</dbReference>
<dbReference type="GO" id="GO:0003743">
    <property type="term" value="F:translation initiation factor activity"/>
    <property type="evidence" value="ECO:0007669"/>
    <property type="project" value="UniProtKB-KW"/>
</dbReference>
<dbReference type="EMBL" id="JAFLQW010000312">
    <property type="protein sequence ID" value="MBO0349762.1"/>
    <property type="molecule type" value="Genomic_DNA"/>
</dbReference>
<dbReference type="Pfam" id="PF01253">
    <property type="entry name" value="SUI1"/>
    <property type="match status" value="1"/>
</dbReference>
<evidence type="ECO:0000313" key="7">
    <source>
        <dbReference type="Proteomes" id="UP000664844"/>
    </source>
</evidence>
<sequence length="118" mass="12679">MDASKKKSGRDNRIAYQEFGTGSQPNAATQRPVTELPPSEQKIRVQASRKGRKGKTVTEITGFQLKPETLSDLAKQLKSQCGTGGTVKENAIEMQGDCKQKVVEILTGLGYPAKISGG</sequence>
<reference evidence="6 7" key="1">
    <citation type="submission" date="2021-03" db="EMBL/GenBank/DDBJ databases">
        <title>Metabolic Capacity of the Antarctic Cyanobacterium Phormidium pseudopriestleyi that Sustains Oxygenic Photosynthesis in the Presence of Hydrogen Sulfide.</title>
        <authorList>
            <person name="Lumian J.E."/>
            <person name="Jungblut A.D."/>
            <person name="Dillon M.L."/>
            <person name="Hawes I."/>
            <person name="Doran P.T."/>
            <person name="Mackey T.J."/>
            <person name="Dick G.J."/>
            <person name="Grettenberger C.L."/>
            <person name="Sumner D.Y."/>
        </authorList>
    </citation>
    <scope>NUCLEOTIDE SEQUENCE [LARGE SCALE GENOMIC DNA]</scope>
    <source>
        <strain evidence="6 7">FRX01</strain>
    </source>
</reference>
<evidence type="ECO:0000259" key="5">
    <source>
        <dbReference type="PROSITE" id="PS50296"/>
    </source>
</evidence>
<feature type="region of interest" description="Disordered" evidence="4">
    <location>
        <begin position="1"/>
        <end position="55"/>
    </location>
</feature>
<dbReference type="PIRSF" id="PIRSF037511">
    <property type="entry name" value="Transl_init_SUI1_pro"/>
    <property type="match status" value="1"/>
</dbReference>
<dbReference type="InterPro" id="IPR005872">
    <property type="entry name" value="SUI1_arc_bac"/>
</dbReference>